<evidence type="ECO:0000313" key="3">
    <source>
        <dbReference type="Proteomes" id="UP000662747"/>
    </source>
</evidence>
<keyword evidence="1" id="KW-0732">Signal</keyword>
<gene>
    <name evidence="2" type="ORF">JY651_13180</name>
</gene>
<keyword evidence="3" id="KW-1185">Reference proteome</keyword>
<name>A0ABX7P5U1_9BACT</name>
<feature type="chain" id="PRO_5046680383" evidence="1">
    <location>
        <begin position="24"/>
        <end position="112"/>
    </location>
</feature>
<accession>A0ABX7P5U1</accession>
<dbReference type="EMBL" id="CP071090">
    <property type="protein sequence ID" value="QSQ25817.1"/>
    <property type="molecule type" value="Genomic_DNA"/>
</dbReference>
<dbReference type="RefSeq" id="WP_206727368.1">
    <property type="nucleotide sequence ID" value="NZ_CP071090.1"/>
</dbReference>
<evidence type="ECO:0000313" key="2">
    <source>
        <dbReference type="EMBL" id="QSQ25817.1"/>
    </source>
</evidence>
<reference evidence="2 3" key="1">
    <citation type="submission" date="2021-02" db="EMBL/GenBank/DDBJ databases">
        <title>De Novo genome assembly of isolated myxobacteria.</title>
        <authorList>
            <person name="Stevens D.C."/>
        </authorList>
    </citation>
    <scope>NUCLEOTIDE SEQUENCE [LARGE SCALE GENOMIC DNA]</scope>
    <source>
        <strain evidence="3">SCPEA02</strain>
    </source>
</reference>
<organism evidence="2 3">
    <name type="scientific">Pyxidicoccus parkwayensis</name>
    <dbReference type="NCBI Taxonomy" id="2813578"/>
    <lineage>
        <taxon>Bacteria</taxon>
        <taxon>Pseudomonadati</taxon>
        <taxon>Myxococcota</taxon>
        <taxon>Myxococcia</taxon>
        <taxon>Myxococcales</taxon>
        <taxon>Cystobacterineae</taxon>
        <taxon>Myxococcaceae</taxon>
        <taxon>Pyxidicoccus</taxon>
    </lineage>
</organism>
<sequence length="112" mass="11631">MKTSRIAPALALGLALTSLPALADSASCTPSNVAVYSSRIHVKCAASVAGGIWYFALPTTDTAHANRMLSLLSTALAGGRTLSIDYNPSTTAGTSIGCQSNDCRLINWVAMW</sequence>
<dbReference type="Proteomes" id="UP000662747">
    <property type="component" value="Chromosome"/>
</dbReference>
<evidence type="ECO:0000256" key="1">
    <source>
        <dbReference type="SAM" id="SignalP"/>
    </source>
</evidence>
<protein>
    <submittedName>
        <fullName evidence="2">Uncharacterized protein</fullName>
    </submittedName>
</protein>
<feature type="signal peptide" evidence="1">
    <location>
        <begin position="1"/>
        <end position="23"/>
    </location>
</feature>
<proteinExistence type="predicted"/>